<feature type="non-terminal residue" evidence="7">
    <location>
        <position position="1"/>
    </location>
</feature>
<evidence type="ECO:0000313" key="7">
    <source>
        <dbReference type="EMBL" id="RPB22810.1"/>
    </source>
</evidence>
<evidence type="ECO:0000256" key="6">
    <source>
        <dbReference type="RuleBase" id="RU363053"/>
    </source>
</evidence>
<sequence>LALSPVVRVFRAYGRAQIRRPYTIQLFTSIAIYLLGDINAQLLFGDKNTPYDPIRTLRMITIGGILSAPSYRWFLYLSDLFSPRFPKPVAVALRVMINQLCFTPVFLTAFFSLQSFLTGATAEETKERLQETLPAAYKNSCQLWPAVSAINFYWIKFEYRSVFSGVVAIGWNAYLSYLTQKRVVEEDIGLE</sequence>
<evidence type="ECO:0000256" key="2">
    <source>
        <dbReference type="ARBA" id="ARBA00006824"/>
    </source>
</evidence>
<name>A0A3N4LIU2_9PEZI</name>
<evidence type="ECO:0000256" key="3">
    <source>
        <dbReference type="ARBA" id="ARBA00022692"/>
    </source>
</evidence>
<feature type="transmembrane region" description="Helical" evidence="6">
    <location>
        <begin position="56"/>
        <end position="75"/>
    </location>
</feature>
<dbReference type="OrthoDB" id="430207at2759"/>
<evidence type="ECO:0000313" key="8">
    <source>
        <dbReference type="Proteomes" id="UP000267821"/>
    </source>
</evidence>
<proteinExistence type="inferred from homology"/>
<keyword evidence="4 6" id="KW-1133">Transmembrane helix</keyword>
<dbReference type="STRING" id="1051890.A0A3N4LIU2"/>
<dbReference type="InParanoid" id="A0A3N4LIU2"/>
<feature type="transmembrane region" description="Helical" evidence="6">
    <location>
        <begin position="22"/>
        <end position="44"/>
    </location>
</feature>
<dbReference type="Proteomes" id="UP000267821">
    <property type="component" value="Unassembled WGS sequence"/>
</dbReference>
<protein>
    <submittedName>
        <fullName evidence="7">Uncharacterized protein</fullName>
    </submittedName>
</protein>
<dbReference type="GO" id="GO:0016020">
    <property type="term" value="C:membrane"/>
    <property type="evidence" value="ECO:0007669"/>
    <property type="project" value="UniProtKB-SubCell"/>
</dbReference>
<feature type="non-terminal residue" evidence="7">
    <location>
        <position position="191"/>
    </location>
</feature>
<evidence type="ECO:0000256" key="5">
    <source>
        <dbReference type="ARBA" id="ARBA00023136"/>
    </source>
</evidence>
<comment type="subcellular location">
    <subcellularLocation>
        <location evidence="1">Membrane</location>
        <topology evidence="1">Multi-pass membrane protein</topology>
    </subcellularLocation>
</comment>
<dbReference type="PANTHER" id="PTHR11266:SF113">
    <property type="entry name" value="MEMBRANE PROTEIN, MPV17_PMP22 FAMILY, PUTATIVE (AFU_ORTHOLOGUE AFUA_1G13840)-RELATED"/>
    <property type="match status" value="1"/>
</dbReference>
<keyword evidence="8" id="KW-1185">Reference proteome</keyword>
<dbReference type="AlphaFoldDB" id="A0A3N4LIU2"/>
<dbReference type="EMBL" id="ML121549">
    <property type="protein sequence ID" value="RPB22810.1"/>
    <property type="molecule type" value="Genomic_DNA"/>
</dbReference>
<keyword evidence="5 6" id="KW-0472">Membrane</keyword>
<dbReference type="Pfam" id="PF04117">
    <property type="entry name" value="Mpv17_PMP22"/>
    <property type="match status" value="1"/>
</dbReference>
<keyword evidence="3 6" id="KW-0812">Transmembrane</keyword>
<accession>A0A3N4LIU2</accession>
<reference evidence="7 8" key="1">
    <citation type="journal article" date="2018" name="Nat. Ecol. Evol.">
        <title>Pezizomycetes genomes reveal the molecular basis of ectomycorrhizal truffle lifestyle.</title>
        <authorList>
            <person name="Murat C."/>
            <person name="Payen T."/>
            <person name="Noel B."/>
            <person name="Kuo A."/>
            <person name="Morin E."/>
            <person name="Chen J."/>
            <person name="Kohler A."/>
            <person name="Krizsan K."/>
            <person name="Balestrini R."/>
            <person name="Da Silva C."/>
            <person name="Montanini B."/>
            <person name="Hainaut M."/>
            <person name="Levati E."/>
            <person name="Barry K.W."/>
            <person name="Belfiori B."/>
            <person name="Cichocki N."/>
            <person name="Clum A."/>
            <person name="Dockter R.B."/>
            <person name="Fauchery L."/>
            <person name="Guy J."/>
            <person name="Iotti M."/>
            <person name="Le Tacon F."/>
            <person name="Lindquist E.A."/>
            <person name="Lipzen A."/>
            <person name="Malagnac F."/>
            <person name="Mello A."/>
            <person name="Molinier V."/>
            <person name="Miyauchi S."/>
            <person name="Poulain J."/>
            <person name="Riccioni C."/>
            <person name="Rubini A."/>
            <person name="Sitrit Y."/>
            <person name="Splivallo R."/>
            <person name="Traeger S."/>
            <person name="Wang M."/>
            <person name="Zifcakova L."/>
            <person name="Wipf D."/>
            <person name="Zambonelli A."/>
            <person name="Paolocci F."/>
            <person name="Nowrousian M."/>
            <person name="Ottonello S."/>
            <person name="Baldrian P."/>
            <person name="Spatafora J.W."/>
            <person name="Henrissat B."/>
            <person name="Nagy L.G."/>
            <person name="Aury J.M."/>
            <person name="Wincker P."/>
            <person name="Grigoriev I.V."/>
            <person name="Bonfante P."/>
            <person name="Martin F.M."/>
        </authorList>
    </citation>
    <scope>NUCLEOTIDE SEQUENCE [LARGE SCALE GENOMIC DNA]</scope>
    <source>
        <strain evidence="7 8">ATCC MYA-4762</strain>
    </source>
</reference>
<dbReference type="InterPro" id="IPR007248">
    <property type="entry name" value="Mpv17_PMP22"/>
</dbReference>
<gene>
    <name evidence="7" type="ORF">L211DRAFT_759030</name>
</gene>
<comment type="similarity">
    <text evidence="2 6">Belongs to the peroxisomal membrane protein PXMP2/4 family.</text>
</comment>
<evidence type="ECO:0000256" key="1">
    <source>
        <dbReference type="ARBA" id="ARBA00004141"/>
    </source>
</evidence>
<dbReference type="GO" id="GO:0005739">
    <property type="term" value="C:mitochondrion"/>
    <property type="evidence" value="ECO:0007669"/>
    <property type="project" value="TreeGrafter"/>
</dbReference>
<dbReference type="PANTHER" id="PTHR11266">
    <property type="entry name" value="PEROXISOMAL MEMBRANE PROTEIN 2, PXMP2 MPV17"/>
    <property type="match status" value="1"/>
</dbReference>
<evidence type="ECO:0000256" key="4">
    <source>
        <dbReference type="ARBA" id="ARBA00022989"/>
    </source>
</evidence>
<feature type="transmembrane region" description="Helical" evidence="6">
    <location>
        <begin position="95"/>
        <end position="117"/>
    </location>
</feature>
<organism evidence="7 8">
    <name type="scientific">Terfezia boudieri ATCC MYA-4762</name>
    <dbReference type="NCBI Taxonomy" id="1051890"/>
    <lineage>
        <taxon>Eukaryota</taxon>
        <taxon>Fungi</taxon>
        <taxon>Dikarya</taxon>
        <taxon>Ascomycota</taxon>
        <taxon>Pezizomycotina</taxon>
        <taxon>Pezizomycetes</taxon>
        <taxon>Pezizales</taxon>
        <taxon>Pezizaceae</taxon>
        <taxon>Terfezia</taxon>
    </lineage>
</organism>